<evidence type="ECO:0000313" key="1">
    <source>
        <dbReference type="EMBL" id="KAI9896393.1"/>
    </source>
</evidence>
<protein>
    <submittedName>
        <fullName evidence="1">Uncharacterized protein</fullName>
    </submittedName>
</protein>
<sequence length="332" mass="36387">MLAIAIDKKGDMEKPMKTAVYEAQVAIEREEAARSYRKNQIASLVGLPLVTGIGHLAPSVGAARAMLGYWYFDWPILIATSTITAFIDGYDKYRDIPKAERPSALATACWLIPLLGSTLVASYAAGLDTSVRLHRWLLYGFVYGNPLIPYYSFKTKALRLAKPKVVLSWLKSASIALVMANVDADIGATHACMVMDGAHCPRWDLEADGSAVGTADTYWRSFAVAFLYNWVRETMCDVRDLDEDTEEGVPTLPVAFGKNGTLALILFVTVVAEQVFMGSGLLRPMPLDSVLRVAVTFVGCVLIKDRPREDTFAWGLIALIGLCPATWAQARL</sequence>
<keyword evidence="2" id="KW-1185">Reference proteome</keyword>
<accession>A0ACC0UQX6</accession>
<reference evidence="1" key="1">
    <citation type="submission" date="2022-10" db="EMBL/GenBank/DDBJ databases">
        <title>Complete Genome of Trichothecium roseum strain YXFP-22015, a Plant Pathogen Isolated from Citrus.</title>
        <authorList>
            <person name="Wang Y."/>
            <person name="Zhu L."/>
        </authorList>
    </citation>
    <scope>NUCLEOTIDE SEQUENCE</scope>
    <source>
        <strain evidence="1">YXFP-22015</strain>
    </source>
</reference>
<dbReference type="Proteomes" id="UP001163324">
    <property type="component" value="Chromosome 9"/>
</dbReference>
<proteinExistence type="predicted"/>
<name>A0ACC0UQX6_9HYPO</name>
<gene>
    <name evidence="1" type="ORF">N3K66_008565</name>
</gene>
<dbReference type="EMBL" id="CM047948">
    <property type="protein sequence ID" value="KAI9896393.1"/>
    <property type="molecule type" value="Genomic_DNA"/>
</dbReference>
<comment type="caution">
    <text evidence="1">The sequence shown here is derived from an EMBL/GenBank/DDBJ whole genome shotgun (WGS) entry which is preliminary data.</text>
</comment>
<evidence type="ECO:0000313" key="2">
    <source>
        <dbReference type="Proteomes" id="UP001163324"/>
    </source>
</evidence>
<organism evidence="1 2">
    <name type="scientific">Trichothecium roseum</name>
    <dbReference type="NCBI Taxonomy" id="47278"/>
    <lineage>
        <taxon>Eukaryota</taxon>
        <taxon>Fungi</taxon>
        <taxon>Dikarya</taxon>
        <taxon>Ascomycota</taxon>
        <taxon>Pezizomycotina</taxon>
        <taxon>Sordariomycetes</taxon>
        <taxon>Hypocreomycetidae</taxon>
        <taxon>Hypocreales</taxon>
        <taxon>Hypocreales incertae sedis</taxon>
        <taxon>Trichothecium</taxon>
    </lineage>
</organism>